<organism evidence="1 2">
    <name type="scientific">Elysia crispata</name>
    <name type="common">lettuce slug</name>
    <dbReference type="NCBI Taxonomy" id="231223"/>
    <lineage>
        <taxon>Eukaryota</taxon>
        <taxon>Metazoa</taxon>
        <taxon>Spiralia</taxon>
        <taxon>Lophotrochozoa</taxon>
        <taxon>Mollusca</taxon>
        <taxon>Gastropoda</taxon>
        <taxon>Heterobranchia</taxon>
        <taxon>Euthyneura</taxon>
        <taxon>Panpulmonata</taxon>
        <taxon>Sacoglossa</taxon>
        <taxon>Placobranchoidea</taxon>
        <taxon>Plakobranchidae</taxon>
        <taxon>Elysia</taxon>
    </lineage>
</organism>
<protein>
    <submittedName>
        <fullName evidence="1">Uncharacterized protein</fullName>
    </submittedName>
</protein>
<dbReference type="Proteomes" id="UP001283361">
    <property type="component" value="Unassembled WGS sequence"/>
</dbReference>
<keyword evidence="2" id="KW-1185">Reference proteome</keyword>
<proteinExistence type="predicted"/>
<accession>A0AAE0ZLA2</accession>
<dbReference type="EMBL" id="JAWDGP010003728">
    <property type="protein sequence ID" value="KAK3771519.1"/>
    <property type="molecule type" value="Genomic_DNA"/>
</dbReference>
<evidence type="ECO:0000313" key="2">
    <source>
        <dbReference type="Proteomes" id="UP001283361"/>
    </source>
</evidence>
<comment type="caution">
    <text evidence="1">The sequence shown here is derived from an EMBL/GenBank/DDBJ whole genome shotgun (WGS) entry which is preliminary data.</text>
</comment>
<name>A0AAE0ZLA2_9GAST</name>
<gene>
    <name evidence="1" type="ORF">RRG08_016922</name>
</gene>
<sequence length="89" mass="10303">MASPLDWYRFSAFCLALHCSHVQLTSLDIHHNQKDPLDLNFSVSRVPLEREDSSQELHPIRHVKWTYTSTLSGKNNILDPDIYPTPLLM</sequence>
<evidence type="ECO:0000313" key="1">
    <source>
        <dbReference type="EMBL" id="KAK3771519.1"/>
    </source>
</evidence>
<dbReference type="AlphaFoldDB" id="A0AAE0ZLA2"/>
<reference evidence="1" key="1">
    <citation type="journal article" date="2023" name="G3 (Bethesda)">
        <title>A reference genome for the long-term kleptoplast-retaining sea slug Elysia crispata morphotype clarki.</title>
        <authorList>
            <person name="Eastman K.E."/>
            <person name="Pendleton A.L."/>
            <person name="Shaikh M.A."/>
            <person name="Suttiyut T."/>
            <person name="Ogas R."/>
            <person name="Tomko P."/>
            <person name="Gavelis G."/>
            <person name="Widhalm J.R."/>
            <person name="Wisecaver J.H."/>
        </authorList>
    </citation>
    <scope>NUCLEOTIDE SEQUENCE</scope>
    <source>
        <strain evidence="1">ECLA1</strain>
    </source>
</reference>